<dbReference type="Pfam" id="PF01557">
    <property type="entry name" value="FAA_hydrolase"/>
    <property type="match status" value="1"/>
</dbReference>
<dbReference type="Gene3D" id="3.90.850.10">
    <property type="entry name" value="Fumarylacetoacetase-like, C-terminal domain"/>
    <property type="match status" value="1"/>
</dbReference>
<feature type="domain" description="Fumarylacetoacetase-like C-terminal" evidence="2">
    <location>
        <begin position="61"/>
        <end position="260"/>
    </location>
</feature>
<dbReference type="EMBL" id="JBHTMX010000095">
    <property type="protein sequence ID" value="MFD1332529.1"/>
    <property type="molecule type" value="Genomic_DNA"/>
</dbReference>
<proteinExistence type="predicted"/>
<keyword evidence="1" id="KW-0479">Metal-binding</keyword>
<dbReference type="Proteomes" id="UP001597171">
    <property type="component" value="Unassembled WGS sequence"/>
</dbReference>
<dbReference type="Pfam" id="PF10370">
    <property type="entry name" value="Rv2993c-like_N"/>
    <property type="match status" value="1"/>
</dbReference>
<dbReference type="PANTHER" id="PTHR11820:SF7">
    <property type="entry name" value="ACYLPYRUVASE FAHD1, MITOCHONDRIAL"/>
    <property type="match status" value="1"/>
</dbReference>
<dbReference type="GO" id="GO:0016787">
    <property type="term" value="F:hydrolase activity"/>
    <property type="evidence" value="ECO:0007669"/>
    <property type="project" value="UniProtKB-KW"/>
</dbReference>
<evidence type="ECO:0000259" key="3">
    <source>
        <dbReference type="Pfam" id="PF10370"/>
    </source>
</evidence>
<sequence>MADAPKELWVRFTRDGTVGFGRLEGDAIAVHSGDMFDRPQPTGETLPLAGTELLAPTAPSKIIALWKNLKGLAEKLKQTPPEEPLYLLKAPSSVVGPDAVVTRPKSYAGRVAFEGELGIVIGKRLKDASVEEAEAGIFGYTCVNDITAGELIDKDPSFAQWARSKSFDGFGAFGPAVATGLDPATLTIRTVLNGSERQNYPVSDMFFLPADLVSRLSHDMTLEPGDLIACGTSTGVGAMKDPENVVEVIIDGVGVLKNTFLA</sequence>
<dbReference type="SUPFAM" id="SSF56529">
    <property type="entry name" value="FAH"/>
    <property type="match status" value="1"/>
</dbReference>
<name>A0ABW3Z8C0_9HYPH</name>
<comment type="caution">
    <text evidence="4">The sequence shown here is derived from an EMBL/GenBank/DDBJ whole genome shotgun (WGS) entry which is preliminary data.</text>
</comment>
<keyword evidence="5" id="KW-1185">Reference proteome</keyword>
<gene>
    <name evidence="4" type="ORF">ACFQ4O_11025</name>
</gene>
<dbReference type="RefSeq" id="WP_378775746.1">
    <property type="nucleotide sequence ID" value="NZ_JBHTMX010000095.1"/>
</dbReference>
<dbReference type="InterPro" id="IPR018833">
    <property type="entry name" value="Rv2993c-like_N"/>
</dbReference>
<dbReference type="PANTHER" id="PTHR11820">
    <property type="entry name" value="ACYLPYRUVASE"/>
    <property type="match status" value="1"/>
</dbReference>
<dbReference type="InterPro" id="IPR011234">
    <property type="entry name" value="Fumarylacetoacetase-like_C"/>
</dbReference>
<accession>A0ABW3Z8C0</accession>
<dbReference type="EC" id="3.7.-.-" evidence="4"/>
<evidence type="ECO:0000313" key="4">
    <source>
        <dbReference type="EMBL" id="MFD1332529.1"/>
    </source>
</evidence>
<keyword evidence="4" id="KW-0378">Hydrolase</keyword>
<evidence type="ECO:0000313" key="5">
    <source>
        <dbReference type="Proteomes" id="UP001597171"/>
    </source>
</evidence>
<reference evidence="5" key="1">
    <citation type="journal article" date="2019" name="Int. J. Syst. Evol. Microbiol.">
        <title>The Global Catalogue of Microorganisms (GCM) 10K type strain sequencing project: providing services to taxonomists for standard genome sequencing and annotation.</title>
        <authorList>
            <consortium name="The Broad Institute Genomics Platform"/>
            <consortium name="The Broad Institute Genome Sequencing Center for Infectious Disease"/>
            <person name="Wu L."/>
            <person name="Ma J."/>
        </authorList>
    </citation>
    <scope>NUCLEOTIDE SEQUENCE [LARGE SCALE GENOMIC DNA]</scope>
    <source>
        <strain evidence="5">CCUG 61696</strain>
    </source>
</reference>
<dbReference type="Gene3D" id="2.30.30.370">
    <property type="entry name" value="FAH"/>
    <property type="match status" value="1"/>
</dbReference>
<organism evidence="4 5">
    <name type="scientific">Methylopila musalis</name>
    <dbReference type="NCBI Taxonomy" id="1134781"/>
    <lineage>
        <taxon>Bacteria</taxon>
        <taxon>Pseudomonadati</taxon>
        <taxon>Pseudomonadota</taxon>
        <taxon>Alphaproteobacteria</taxon>
        <taxon>Hyphomicrobiales</taxon>
        <taxon>Methylopilaceae</taxon>
        <taxon>Methylopila</taxon>
    </lineage>
</organism>
<protein>
    <submittedName>
        <fullName evidence="4">Fumarylacetoacetate hydrolase family protein</fullName>
        <ecNumber evidence="4">3.7.-.-</ecNumber>
    </submittedName>
</protein>
<evidence type="ECO:0000256" key="1">
    <source>
        <dbReference type="ARBA" id="ARBA00022723"/>
    </source>
</evidence>
<evidence type="ECO:0000259" key="2">
    <source>
        <dbReference type="Pfam" id="PF01557"/>
    </source>
</evidence>
<feature type="domain" description="Rv2993c-like N-terminal" evidence="3">
    <location>
        <begin position="9"/>
        <end position="56"/>
    </location>
</feature>
<dbReference type="InterPro" id="IPR036663">
    <property type="entry name" value="Fumarylacetoacetase_C_sf"/>
</dbReference>